<organism evidence="2 3">
    <name type="scientific">Tenacibaculum todarodis</name>
    <dbReference type="NCBI Taxonomy" id="1850252"/>
    <lineage>
        <taxon>Bacteria</taxon>
        <taxon>Pseudomonadati</taxon>
        <taxon>Bacteroidota</taxon>
        <taxon>Flavobacteriia</taxon>
        <taxon>Flavobacteriales</taxon>
        <taxon>Flavobacteriaceae</taxon>
        <taxon>Tenacibaculum</taxon>
    </lineage>
</organism>
<dbReference type="OrthoDB" id="9814399at2"/>
<dbReference type="PANTHER" id="PTHR36919">
    <property type="entry name" value="BLR1215 PROTEIN"/>
    <property type="match status" value="1"/>
</dbReference>
<evidence type="ECO:0000313" key="2">
    <source>
        <dbReference type="EMBL" id="APG64813.1"/>
    </source>
</evidence>
<dbReference type="Proteomes" id="UP000181898">
    <property type="component" value="Chromosome"/>
</dbReference>
<dbReference type="AlphaFoldDB" id="A0A1L3JIA9"/>
<evidence type="ECO:0000313" key="3">
    <source>
        <dbReference type="Proteomes" id="UP000181898"/>
    </source>
</evidence>
<dbReference type="Gene3D" id="2.40.128.520">
    <property type="match status" value="1"/>
</dbReference>
<evidence type="ECO:0000259" key="1">
    <source>
        <dbReference type="Pfam" id="PF09917"/>
    </source>
</evidence>
<name>A0A1L3JIA9_9FLAO</name>
<dbReference type="PANTHER" id="PTHR36919:SF3">
    <property type="entry name" value="BLL5882 PROTEIN"/>
    <property type="match status" value="1"/>
</dbReference>
<sequence length="137" mass="15600">MKFLYILLFISLTTNGQTIIGKWETFDDKTKEKKAVIEINKTDNTYSAKIVTSYTAEKNALCKACKGIKKDKPIIGLHIIENIKKDGNEFNGGTILDPENGKTYKCYLQLVSNNKLKVRGFLGVALFGRTQYWIRKE</sequence>
<feature type="domain" description="DUF2147" evidence="1">
    <location>
        <begin position="21"/>
        <end position="135"/>
    </location>
</feature>
<keyword evidence="3" id="KW-1185">Reference proteome</keyword>
<dbReference type="KEGG" id="ten:LPB136_05305"/>
<reference evidence="2 3" key="1">
    <citation type="submission" date="2016-11" db="EMBL/GenBank/DDBJ databases">
        <title>Tenacibaculum sp. LPB0136, isolated from marine environment.</title>
        <authorList>
            <person name="Kim E."/>
            <person name="Yi H."/>
        </authorList>
    </citation>
    <scope>NUCLEOTIDE SEQUENCE [LARGE SCALE GENOMIC DNA]</scope>
    <source>
        <strain evidence="2 3">LPB0136</strain>
    </source>
</reference>
<gene>
    <name evidence="2" type="ORF">LPB136_05305</name>
</gene>
<dbReference type="STRING" id="1850252.LPB136_05305"/>
<dbReference type="EMBL" id="CP018155">
    <property type="protein sequence ID" value="APG64813.1"/>
    <property type="molecule type" value="Genomic_DNA"/>
</dbReference>
<proteinExistence type="predicted"/>
<dbReference type="RefSeq" id="WP_072555138.1">
    <property type="nucleotide sequence ID" value="NZ_CP018155.1"/>
</dbReference>
<dbReference type="Pfam" id="PF09917">
    <property type="entry name" value="DUF2147"/>
    <property type="match status" value="1"/>
</dbReference>
<protein>
    <recommendedName>
        <fullName evidence="1">DUF2147 domain-containing protein</fullName>
    </recommendedName>
</protein>
<dbReference type="InterPro" id="IPR019223">
    <property type="entry name" value="DUF2147"/>
</dbReference>
<accession>A0A1L3JIA9</accession>